<proteinExistence type="inferred from homology"/>
<feature type="region of interest" description="Disordered" evidence="8">
    <location>
        <begin position="202"/>
        <end position="324"/>
    </location>
</feature>
<feature type="region of interest" description="Disordered" evidence="8">
    <location>
        <begin position="81"/>
        <end position="171"/>
    </location>
</feature>
<dbReference type="OrthoDB" id="5600564at2759"/>
<feature type="domain" description="Pyridoxamine kinase/Phosphomethylpyrimidine kinase" evidence="9">
    <location>
        <begin position="973"/>
        <end position="1078"/>
    </location>
</feature>
<dbReference type="CDD" id="cd01173">
    <property type="entry name" value="pyridoxal_pyridoxamine_kinase"/>
    <property type="match status" value="1"/>
</dbReference>
<feature type="compositionally biased region" description="Polar residues" evidence="8">
    <location>
        <begin position="288"/>
        <end position="299"/>
    </location>
</feature>
<evidence type="ECO:0000313" key="11">
    <source>
        <dbReference type="Proteomes" id="UP000738325"/>
    </source>
</evidence>
<dbReference type="PANTHER" id="PTHR10534:SF2">
    <property type="entry name" value="PYRIDOXAL KINASE"/>
    <property type="match status" value="1"/>
</dbReference>
<evidence type="ECO:0000256" key="3">
    <source>
        <dbReference type="ARBA" id="ARBA00022679"/>
    </source>
</evidence>
<organism evidence="10 11">
    <name type="scientific">Dissophora globulifera</name>
    <dbReference type="NCBI Taxonomy" id="979702"/>
    <lineage>
        <taxon>Eukaryota</taxon>
        <taxon>Fungi</taxon>
        <taxon>Fungi incertae sedis</taxon>
        <taxon>Mucoromycota</taxon>
        <taxon>Mortierellomycotina</taxon>
        <taxon>Mortierellomycetes</taxon>
        <taxon>Mortierellales</taxon>
        <taxon>Mortierellaceae</taxon>
        <taxon>Dissophora</taxon>
    </lineage>
</organism>
<accession>A0A9P6UZ20</accession>
<dbReference type="Proteomes" id="UP000738325">
    <property type="component" value="Unassembled WGS sequence"/>
</dbReference>
<feature type="compositionally biased region" description="Low complexity" evidence="8">
    <location>
        <begin position="102"/>
        <end position="115"/>
    </location>
</feature>
<keyword evidence="4" id="KW-0547">Nucleotide-binding</keyword>
<protein>
    <recommendedName>
        <fullName evidence="2">pyridoxal kinase</fullName>
        <ecNumber evidence="2">2.7.1.35</ecNumber>
    </recommendedName>
</protein>
<dbReference type="SUPFAM" id="SSF53613">
    <property type="entry name" value="Ribokinase-like"/>
    <property type="match status" value="1"/>
</dbReference>
<feature type="compositionally biased region" description="Polar residues" evidence="8">
    <location>
        <begin position="147"/>
        <end position="159"/>
    </location>
</feature>
<gene>
    <name evidence="10" type="ORF">BGZ99_004328</name>
</gene>
<dbReference type="InterPro" id="IPR029056">
    <property type="entry name" value="Ribokinase-like"/>
</dbReference>
<dbReference type="AlphaFoldDB" id="A0A9P6UZ20"/>
<evidence type="ECO:0000256" key="5">
    <source>
        <dbReference type="ARBA" id="ARBA00022777"/>
    </source>
</evidence>
<dbReference type="EMBL" id="JAAAIP010000027">
    <property type="protein sequence ID" value="KAG0328840.1"/>
    <property type="molecule type" value="Genomic_DNA"/>
</dbReference>
<evidence type="ECO:0000256" key="2">
    <source>
        <dbReference type="ARBA" id="ARBA00012104"/>
    </source>
</evidence>
<dbReference type="InterPro" id="IPR013749">
    <property type="entry name" value="PM/HMP-P_kinase-1"/>
</dbReference>
<feature type="compositionally biased region" description="Low complexity" evidence="8">
    <location>
        <begin position="254"/>
        <end position="287"/>
    </location>
</feature>
<comment type="similarity">
    <text evidence="1">Belongs to the pyridoxine kinase family.</text>
</comment>
<feature type="coiled-coil region" evidence="7">
    <location>
        <begin position="868"/>
        <end position="925"/>
    </location>
</feature>
<name>A0A9P6UZ20_9FUNG</name>
<dbReference type="Pfam" id="PF08543">
    <property type="entry name" value="Phos_pyr_kin"/>
    <property type="match status" value="1"/>
</dbReference>
<dbReference type="GO" id="GO:0005524">
    <property type="term" value="F:ATP binding"/>
    <property type="evidence" value="ECO:0007669"/>
    <property type="project" value="UniProtKB-KW"/>
</dbReference>
<dbReference type="Gene3D" id="3.40.1190.20">
    <property type="match status" value="1"/>
</dbReference>
<keyword evidence="3" id="KW-0808">Transferase</keyword>
<evidence type="ECO:0000256" key="1">
    <source>
        <dbReference type="ARBA" id="ARBA00008805"/>
    </source>
</evidence>
<dbReference type="GO" id="GO:0005829">
    <property type="term" value="C:cytosol"/>
    <property type="evidence" value="ECO:0007669"/>
    <property type="project" value="TreeGrafter"/>
</dbReference>
<dbReference type="InterPro" id="IPR004625">
    <property type="entry name" value="PyrdxlKinase"/>
</dbReference>
<keyword evidence="11" id="KW-1185">Reference proteome</keyword>
<dbReference type="PANTHER" id="PTHR10534">
    <property type="entry name" value="PYRIDOXAL KINASE"/>
    <property type="match status" value="1"/>
</dbReference>
<feature type="coiled-coil region" evidence="7">
    <location>
        <begin position="365"/>
        <end position="685"/>
    </location>
</feature>
<keyword evidence="7" id="KW-0175">Coiled coil</keyword>
<feature type="compositionally biased region" description="Polar residues" evidence="8">
    <location>
        <begin position="123"/>
        <end position="139"/>
    </location>
</feature>
<evidence type="ECO:0000256" key="8">
    <source>
        <dbReference type="SAM" id="MobiDB-lite"/>
    </source>
</evidence>
<evidence type="ECO:0000256" key="4">
    <source>
        <dbReference type="ARBA" id="ARBA00022741"/>
    </source>
</evidence>
<feature type="region of interest" description="Disordered" evidence="8">
    <location>
        <begin position="1224"/>
        <end position="1247"/>
    </location>
</feature>
<evidence type="ECO:0000313" key="10">
    <source>
        <dbReference type="EMBL" id="KAG0328840.1"/>
    </source>
</evidence>
<evidence type="ECO:0000256" key="7">
    <source>
        <dbReference type="SAM" id="Coils"/>
    </source>
</evidence>
<keyword evidence="6" id="KW-0067">ATP-binding</keyword>
<feature type="region of interest" description="Disordered" evidence="8">
    <location>
        <begin position="1"/>
        <end position="32"/>
    </location>
</feature>
<feature type="compositionally biased region" description="Polar residues" evidence="8">
    <location>
        <begin position="8"/>
        <end position="28"/>
    </location>
</feature>
<reference evidence="10" key="1">
    <citation type="journal article" date="2020" name="Fungal Divers.">
        <title>Resolving the Mortierellaceae phylogeny through synthesis of multi-gene phylogenetics and phylogenomics.</title>
        <authorList>
            <person name="Vandepol N."/>
            <person name="Liber J."/>
            <person name="Desiro A."/>
            <person name="Na H."/>
            <person name="Kennedy M."/>
            <person name="Barry K."/>
            <person name="Grigoriev I.V."/>
            <person name="Miller A.N."/>
            <person name="O'Donnell K."/>
            <person name="Stajich J.E."/>
            <person name="Bonito G."/>
        </authorList>
    </citation>
    <scope>NUCLEOTIDE SEQUENCE</scope>
    <source>
        <strain evidence="10">REB-010B</strain>
    </source>
</reference>
<dbReference type="GO" id="GO:0008478">
    <property type="term" value="F:pyridoxal kinase activity"/>
    <property type="evidence" value="ECO:0007669"/>
    <property type="project" value="UniProtKB-EC"/>
</dbReference>
<evidence type="ECO:0000259" key="9">
    <source>
        <dbReference type="Pfam" id="PF08543"/>
    </source>
</evidence>
<dbReference type="EC" id="2.7.1.35" evidence="2"/>
<dbReference type="GO" id="GO:0009443">
    <property type="term" value="P:pyridoxal 5'-phosphate salvage"/>
    <property type="evidence" value="ECO:0007669"/>
    <property type="project" value="InterPro"/>
</dbReference>
<comment type="caution">
    <text evidence="10">The sequence shown here is derived from an EMBL/GenBank/DDBJ whole genome shotgun (WGS) entry which is preliminary data.</text>
</comment>
<evidence type="ECO:0000256" key="6">
    <source>
        <dbReference type="ARBA" id="ARBA00022840"/>
    </source>
</evidence>
<sequence length="1247" mass="135561">MGMFSQGVALQNSGRATGPTSLPYSSHRSSLKAPNQVRWPVNLNQLAALSLDDDSDLDRSFTDASRDDIGSVRLLRMLKDSDDESTSFVPAKSRLQRPRSIPQPTQQKPQQQLFQKGGIPVARSSSLQGPYGSPSSTGHNVGLPKPQRSQSDNKGSSAPSGGIKRPTGLRHYQSDASLIAPKRQPRNADDMESIFQEANAVAQRLGGSPSAATDYSNRGHERVVPGLRTPGSKNGSIPAPTTRTVAGKALGITSPSGSPSNGGSSQVKSRLSAPVKSLASSPSSALKQRTSLPSTTAARSTGPPRDQREQQREPSSSPRVLGSVSATAIARKTTGLQHSPIPRSLVLKQTVTSPGSSLSTTAIGESDAQRTIRELNEELERWKTEANEYGQQRLEAENWRKQVSILERDLEVALDTLQSAEASVIDAKAQQESTGSKLVEYERTIQSLNTDLEKERAEREKAVEKASSSQKQVLDDFHSRNEELEKRLGQAQQDIDRLELQAVPADVQDMQQALFSATQELEEAKRRIDTLSADLMKEKAKVIREQEDSSHLLGKLSQLQDTISNHIRDNNALKELVKNHEKCQENADVLDYQHRKELEQHQNEIMIHLQSLAQEKEQKSKLEQTLQEHQYQVHQFQQQSQQQMQLQQTQLLQQQTEIVNLRAALEVEQRQTTLLQQRLQEEQRLSNPPFNKRLSIDGDMNGSFFMVETPNGTGINPASIPLSIDPMAGVPTTTSTMMTGGGVAGAQTLSTSSPNTMSRAMANLSSSGMQTIRNFDSPLPSALTSQLNMTAAQTAAAAALPPTAGTPNITADSMASSFTMEIETKPRMLHRASSSSISSILATGNNNANRISIHGDSVPSTGGATQTVEELTVQLQSLLKQKERLQADLSKIPITGGGPMTRRKADMLEEQMDETERAISKIRYSIRMRSPRVLSIQSHMVSGYCGNKAATFPLQLLGFDVDVMNTVSFSNHTGYIGSAQNLQAVSNIIALLQAQGNPFFVLDPVMGDNGELYVQPNVIPLYRDLMKLAKAVTPNQFEAEILADKKITDVKSCLDVIDILHNVGVENVIITSVSLSAQDVCAHTLDKVKAGPAAGGATLEHSSGEAESDVSMFCVWSSRPDRDAKSRVFAIGFPTYDGYFTGTGDLFSALLLARLHEAIQEDGANVKGDHSTALTKACLKVIATMKAVVLRTFLAQKRIASGGTADSTQASVAARAKRSELRLIQSKKDIEEPEESGVEAIELSKKD</sequence>
<keyword evidence="5" id="KW-0418">Kinase</keyword>
<feature type="compositionally biased region" description="Polar residues" evidence="8">
    <location>
        <begin position="231"/>
        <end position="244"/>
    </location>
</feature>